<sequence>MIAIGGYTVLLPLHTATSMEIEISSVKMLYKHLIFCAVQRCRMSDALCRLSVKLTSFSRLALPLVRISGNFSLSLSLSIYIYMSVCLWKMRHLRVIQFGRRID</sequence>
<gene>
    <name evidence="2" type="ORF">MTR67_028107</name>
</gene>
<organism evidence="2 3">
    <name type="scientific">Solanum verrucosum</name>
    <dbReference type="NCBI Taxonomy" id="315347"/>
    <lineage>
        <taxon>Eukaryota</taxon>
        <taxon>Viridiplantae</taxon>
        <taxon>Streptophyta</taxon>
        <taxon>Embryophyta</taxon>
        <taxon>Tracheophyta</taxon>
        <taxon>Spermatophyta</taxon>
        <taxon>Magnoliopsida</taxon>
        <taxon>eudicotyledons</taxon>
        <taxon>Gunneridae</taxon>
        <taxon>Pentapetalae</taxon>
        <taxon>asterids</taxon>
        <taxon>lamiids</taxon>
        <taxon>Solanales</taxon>
        <taxon>Solanaceae</taxon>
        <taxon>Solanoideae</taxon>
        <taxon>Solaneae</taxon>
        <taxon>Solanum</taxon>
    </lineage>
</organism>
<keyword evidence="3" id="KW-1185">Reference proteome</keyword>
<evidence type="ECO:0000313" key="2">
    <source>
        <dbReference type="EMBL" id="WMV34722.1"/>
    </source>
</evidence>
<accession>A0AAF0R1W4</accession>
<proteinExistence type="predicted"/>
<dbReference type="EMBL" id="CP133617">
    <property type="protein sequence ID" value="WMV34722.1"/>
    <property type="molecule type" value="Genomic_DNA"/>
</dbReference>
<protein>
    <submittedName>
        <fullName evidence="2">Uncharacterized protein</fullName>
    </submittedName>
</protein>
<name>A0AAF0R1W4_SOLVR</name>
<feature type="transmembrane region" description="Helical" evidence="1">
    <location>
        <begin position="67"/>
        <end position="88"/>
    </location>
</feature>
<keyword evidence="1" id="KW-1133">Transmembrane helix</keyword>
<reference evidence="2" key="1">
    <citation type="submission" date="2023-08" db="EMBL/GenBank/DDBJ databases">
        <title>A de novo genome assembly of Solanum verrucosum Schlechtendal, a Mexican diploid species geographically isolated from the other diploid A-genome species in potato relatives.</title>
        <authorList>
            <person name="Hosaka K."/>
        </authorList>
    </citation>
    <scope>NUCLEOTIDE SEQUENCE</scope>
    <source>
        <tissue evidence="2">Young leaves</tissue>
    </source>
</reference>
<evidence type="ECO:0000256" key="1">
    <source>
        <dbReference type="SAM" id="Phobius"/>
    </source>
</evidence>
<evidence type="ECO:0000313" key="3">
    <source>
        <dbReference type="Proteomes" id="UP001234989"/>
    </source>
</evidence>
<keyword evidence="1" id="KW-0812">Transmembrane</keyword>
<dbReference type="AlphaFoldDB" id="A0AAF0R1W4"/>
<keyword evidence="1" id="KW-0472">Membrane</keyword>
<dbReference type="Proteomes" id="UP001234989">
    <property type="component" value="Chromosome 6"/>
</dbReference>